<comment type="caution">
    <text evidence="1">The sequence shown here is derived from an EMBL/GenBank/DDBJ whole genome shotgun (WGS) entry which is preliminary data.</text>
</comment>
<dbReference type="AlphaFoldDB" id="A0A9W8Y852"/>
<keyword evidence="2" id="KW-1185">Reference proteome</keyword>
<reference evidence="1" key="1">
    <citation type="submission" date="2022-10" db="EMBL/GenBank/DDBJ databases">
        <title>Tapping the CABI collections for fungal endophytes: first genome assemblies for Collariella, Neodidymelliopsis, Ascochyta clinopodiicola, Didymella pomorum, Didymosphaeria variabile, Neocosmospora piperis and Neocucurbitaria cava.</title>
        <authorList>
            <person name="Hill R."/>
        </authorList>
    </citation>
    <scope>NUCLEOTIDE SEQUENCE</scope>
    <source>
        <strain evidence="1">IMI 356814</strain>
    </source>
</reference>
<dbReference type="Proteomes" id="UP001140560">
    <property type="component" value="Unassembled WGS sequence"/>
</dbReference>
<evidence type="ECO:0000313" key="1">
    <source>
        <dbReference type="EMBL" id="KAJ4369816.1"/>
    </source>
</evidence>
<sequence>MASADDSNNAYSGFLALPTELRCHVYDLLLLTEPACITIGAGRLTEIYGQKAKDRARKTDIPGLSLDLVPMLECRHAPGLLAGAILPAIPNDHDMVDKPKNEKIIYSAISALSQTCRLVQDELTDYMRGKRRVAQTLRSHQNTNGPASKEEEKGLSLYVTYPYGILVLKTLYPLLLKQARRVHISGYYNTPDDIEMSSLAASKEARLNRTNSIAATFGIPTPTASYTWGLLRRPAVHLLTTPTNNSNTMGSNCTSRSRLHLDPPLARRQGPPVKNYFSRFSLDTDLMARKVLAQLVRTVLPAEPTHLIEFSARILYPGSDAYNHVWTDRYSPITNILRNICGGKIHVQVKRGNLGTGIDLTTRPHPESRIVSTTWENWRHLLPRGLHNILRDNNQGIRDLNDYLRGGLPGP</sequence>
<dbReference type="EMBL" id="JAPEUY010000009">
    <property type="protein sequence ID" value="KAJ4369816.1"/>
    <property type="molecule type" value="Genomic_DNA"/>
</dbReference>
<dbReference type="OrthoDB" id="3899662at2759"/>
<gene>
    <name evidence="1" type="ORF">N0V83_005580</name>
</gene>
<organism evidence="1 2">
    <name type="scientific">Neocucurbitaria cava</name>
    <dbReference type="NCBI Taxonomy" id="798079"/>
    <lineage>
        <taxon>Eukaryota</taxon>
        <taxon>Fungi</taxon>
        <taxon>Dikarya</taxon>
        <taxon>Ascomycota</taxon>
        <taxon>Pezizomycotina</taxon>
        <taxon>Dothideomycetes</taxon>
        <taxon>Pleosporomycetidae</taxon>
        <taxon>Pleosporales</taxon>
        <taxon>Pleosporineae</taxon>
        <taxon>Cucurbitariaceae</taxon>
        <taxon>Neocucurbitaria</taxon>
    </lineage>
</organism>
<proteinExistence type="predicted"/>
<name>A0A9W8Y852_9PLEO</name>
<accession>A0A9W8Y852</accession>
<protein>
    <submittedName>
        <fullName evidence="1">Uncharacterized protein</fullName>
    </submittedName>
</protein>
<evidence type="ECO:0000313" key="2">
    <source>
        <dbReference type="Proteomes" id="UP001140560"/>
    </source>
</evidence>